<dbReference type="GO" id="GO:0009451">
    <property type="term" value="P:RNA modification"/>
    <property type="evidence" value="ECO:0007669"/>
    <property type="project" value="InterPro"/>
</dbReference>
<keyword evidence="5" id="KW-1185">Reference proteome</keyword>
<dbReference type="EMBL" id="CP144746">
    <property type="protein sequence ID" value="WVZ55716.1"/>
    <property type="molecule type" value="Genomic_DNA"/>
</dbReference>
<dbReference type="InterPro" id="IPR011990">
    <property type="entry name" value="TPR-like_helical_dom_sf"/>
</dbReference>
<evidence type="ECO:0000313" key="5">
    <source>
        <dbReference type="Proteomes" id="UP001341281"/>
    </source>
</evidence>
<evidence type="ECO:0000256" key="3">
    <source>
        <dbReference type="PROSITE-ProRule" id="PRU00708"/>
    </source>
</evidence>
<dbReference type="Pfam" id="PF13041">
    <property type="entry name" value="PPR_2"/>
    <property type="match status" value="2"/>
</dbReference>
<dbReference type="Pfam" id="PF20431">
    <property type="entry name" value="E_motif"/>
    <property type="match status" value="1"/>
</dbReference>
<dbReference type="FunFam" id="1.25.40.10:FF:000877">
    <property type="entry name" value="Pentatricopeptide repeat-containing protein mitochondrial"/>
    <property type="match status" value="1"/>
</dbReference>
<evidence type="ECO:0000313" key="4">
    <source>
        <dbReference type="EMBL" id="WVZ55716.1"/>
    </source>
</evidence>
<dbReference type="FunFam" id="1.25.40.10:FF:000439">
    <property type="entry name" value="Pentatricopeptide repeat-containing protein mitochondrial"/>
    <property type="match status" value="1"/>
</dbReference>
<dbReference type="InterPro" id="IPR046960">
    <property type="entry name" value="PPR_At4g14850-like_plant"/>
</dbReference>
<dbReference type="AlphaFoldDB" id="A0AAQ3PYI0"/>
<dbReference type="PANTHER" id="PTHR47926">
    <property type="entry name" value="PENTATRICOPEPTIDE REPEAT-CONTAINING PROTEIN"/>
    <property type="match status" value="1"/>
</dbReference>
<name>A0AAQ3PYI0_PASNO</name>
<keyword evidence="2" id="KW-0809">Transit peptide</keyword>
<dbReference type="InterPro" id="IPR002885">
    <property type="entry name" value="PPR_rpt"/>
</dbReference>
<dbReference type="Proteomes" id="UP001341281">
    <property type="component" value="Chromosome 02"/>
</dbReference>
<dbReference type="Gene3D" id="1.25.40.10">
    <property type="entry name" value="Tetratricopeptide repeat domain"/>
    <property type="match status" value="3"/>
</dbReference>
<dbReference type="PROSITE" id="PS51375">
    <property type="entry name" value="PPR"/>
    <property type="match status" value="3"/>
</dbReference>
<dbReference type="PANTHER" id="PTHR47926:SF532">
    <property type="entry name" value="PENTACOTRIPEPTIDE-REPEAT REGION OF PRORP DOMAIN-CONTAINING PROTEIN"/>
    <property type="match status" value="1"/>
</dbReference>
<feature type="repeat" description="PPR" evidence="3">
    <location>
        <begin position="272"/>
        <end position="306"/>
    </location>
</feature>
<gene>
    <name evidence="4" type="ORF">U9M48_006341</name>
</gene>
<dbReference type="InterPro" id="IPR046848">
    <property type="entry name" value="E_motif"/>
</dbReference>
<feature type="repeat" description="PPR" evidence="3">
    <location>
        <begin position="72"/>
        <end position="106"/>
    </location>
</feature>
<feature type="repeat" description="PPR" evidence="3">
    <location>
        <begin position="241"/>
        <end position="271"/>
    </location>
</feature>
<protein>
    <recommendedName>
        <fullName evidence="6">Pentatricopeptide repeat-containing protein</fullName>
    </recommendedName>
</protein>
<dbReference type="NCBIfam" id="TIGR00756">
    <property type="entry name" value="PPR"/>
    <property type="match status" value="3"/>
</dbReference>
<dbReference type="Pfam" id="PF01535">
    <property type="entry name" value="PPR"/>
    <property type="match status" value="4"/>
</dbReference>
<dbReference type="GO" id="GO:0003723">
    <property type="term" value="F:RNA binding"/>
    <property type="evidence" value="ECO:0007669"/>
    <property type="project" value="InterPro"/>
</dbReference>
<evidence type="ECO:0008006" key="6">
    <source>
        <dbReference type="Google" id="ProtNLM"/>
    </source>
</evidence>
<proteinExistence type="predicted"/>
<organism evidence="4 5">
    <name type="scientific">Paspalum notatum var. saurae</name>
    <dbReference type="NCBI Taxonomy" id="547442"/>
    <lineage>
        <taxon>Eukaryota</taxon>
        <taxon>Viridiplantae</taxon>
        <taxon>Streptophyta</taxon>
        <taxon>Embryophyta</taxon>
        <taxon>Tracheophyta</taxon>
        <taxon>Spermatophyta</taxon>
        <taxon>Magnoliopsida</taxon>
        <taxon>Liliopsida</taxon>
        <taxon>Poales</taxon>
        <taxon>Poaceae</taxon>
        <taxon>PACMAD clade</taxon>
        <taxon>Panicoideae</taxon>
        <taxon>Andropogonodae</taxon>
        <taxon>Paspaleae</taxon>
        <taxon>Paspalinae</taxon>
        <taxon>Paspalum</taxon>
    </lineage>
</organism>
<evidence type="ECO:0000256" key="2">
    <source>
        <dbReference type="ARBA" id="ARBA00022946"/>
    </source>
</evidence>
<accession>A0AAQ3PYI0</accession>
<keyword evidence="1" id="KW-0677">Repeat</keyword>
<reference evidence="4 5" key="1">
    <citation type="submission" date="2024-02" db="EMBL/GenBank/DDBJ databases">
        <title>High-quality chromosome-scale genome assembly of Pensacola bahiagrass (Paspalum notatum Flugge var. saurae).</title>
        <authorList>
            <person name="Vega J.M."/>
            <person name="Podio M."/>
            <person name="Orjuela J."/>
            <person name="Siena L.A."/>
            <person name="Pessino S.C."/>
            <person name="Combes M.C."/>
            <person name="Mariac C."/>
            <person name="Albertini E."/>
            <person name="Pupilli F."/>
            <person name="Ortiz J.P.A."/>
            <person name="Leblanc O."/>
        </authorList>
    </citation>
    <scope>NUCLEOTIDE SEQUENCE [LARGE SCALE GENOMIC DNA]</scope>
    <source>
        <strain evidence="4">R1</strain>
        <tissue evidence="4">Leaf</tissue>
    </source>
</reference>
<evidence type="ECO:0000256" key="1">
    <source>
        <dbReference type="ARBA" id="ARBA00022737"/>
    </source>
</evidence>
<sequence length="456" mass="48661">MCRAPRPSPVSTLLRLLSSHPSLSTAAHAALLKSSALASSIPIPATALLTAYANAGLPGAASRLFGEMPARDAVAWNALLACLVRHARHAAAAAAFRGMSASGLPPTAATLCTMLKACAASRAARPGRQLHARSVAACRADVIMETALVDLYMSCGLVEEAMRVFVLTKCPKDAALHNAVLSGCVENGWFGEAFSLLRSVRWTELNGISLTCALTACSATANLAYGMQVHCRALRGGFDSDTITCNALIDMYAKCGRAMAAWIVFDRMAGKNVVSWSSMIDAYGRHGHAADALDLFKLMEKAMVLPNAITFLAVLSACGRSGLVDEGQSMLHLMKSKYGIDPQPEHYACLIDMLGRTGQIDEAWDLYCSLTARRNKSYGAICVAMLNACRANMDVVRGQKVAAHMLEVDPQNPGVHVLISNFHAAIKQWSESDESRRVIVDKGLRKEAGSSYVSVS</sequence>